<keyword evidence="8 11" id="KW-1133">Transmembrane helix</keyword>
<dbReference type="SUPFAM" id="SSF74653">
    <property type="entry name" value="TolA/TonB C-terminal domain"/>
    <property type="match status" value="1"/>
</dbReference>
<dbReference type="EMBL" id="CACVAY010000110">
    <property type="protein sequence ID" value="CAA6822676.1"/>
    <property type="molecule type" value="Genomic_DNA"/>
</dbReference>
<evidence type="ECO:0000256" key="8">
    <source>
        <dbReference type="ARBA" id="ARBA00022989"/>
    </source>
</evidence>
<dbReference type="NCBIfam" id="TIGR01352">
    <property type="entry name" value="tonB_Cterm"/>
    <property type="match status" value="1"/>
</dbReference>
<evidence type="ECO:0000256" key="3">
    <source>
        <dbReference type="ARBA" id="ARBA00022448"/>
    </source>
</evidence>
<dbReference type="GO" id="GO:0031992">
    <property type="term" value="F:energy transducer activity"/>
    <property type="evidence" value="ECO:0007669"/>
    <property type="project" value="TreeGrafter"/>
</dbReference>
<dbReference type="PANTHER" id="PTHR33446">
    <property type="entry name" value="PROTEIN TONB-RELATED"/>
    <property type="match status" value="1"/>
</dbReference>
<dbReference type="PROSITE" id="PS52015">
    <property type="entry name" value="TONB_CTD"/>
    <property type="match status" value="1"/>
</dbReference>
<dbReference type="AlphaFoldDB" id="A0A6S6U577"/>
<organism evidence="13">
    <name type="scientific">uncultured Thiotrichaceae bacterium</name>
    <dbReference type="NCBI Taxonomy" id="298394"/>
    <lineage>
        <taxon>Bacteria</taxon>
        <taxon>Pseudomonadati</taxon>
        <taxon>Pseudomonadota</taxon>
        <taxon>Gammaproteobacteria</taxon>
        <taxon>Thiotrichales</taxon>
        <taxon>Thiotrichaceae</taxon>
        <taxon>environmental samples</taxon>
    </lineage>
</organism>
<dbReference type="InterPro" id="IPR037682">
    <property type="entry name" value="TonB_C"/>
</dbReference>
<evidence type="ECO:0000256" key="4">
    <source>
        <dbReference type="ARBA" id="ARBA00022475"/>
    </source>
</evidence>
<dbReference type="GO" id="GO:0098797">
    <property type="term" value="C:plasma membrane protein complex"/>
    <property type="evidence" value="ECO:0007669"/>
    <property type="project" value="TreeGrafter"/>
</dbReference>
<evidence type="ECO:0000313" key="13">
    <source>
        <dbReference type="EMBL" id="CAA6822676.1"/>
    </source>
</evidence>
<dbReference type="GO" id="GO:0015031">
    <property type="term" value="P:protein transport"/>
    <property type="evidence" value="ECO:0007669"/>
    <property type="project" value="UniProtKB-KW"/>
</dbReference>
<dbReference type="InterPro" id="IPR051045">
    <property type="entry name" value="TonB-dependent_transducer"/>
</dbReference>
<evidence type="ECO:0000256" key="5">
    <source>
        <dbReference type="ARBA" id="ARBA00022519"/>
    </source>
</evidence>
<proteinExistence type="inferred from homology"/>
<protein>
    <submittedName>
        <fullName evidence="13">Protein TonB</fullName>
    </submittedName>
</protein>
<evidence type="ECO:0000256" key="2">
    <source>
        <dbReference type="ARBA" id="ARBA00006555"/>
    </source>
</evidence>
<keyword evidence="3" id="KW-0813">Transport</keyword>
<reference evidence="13" key="1">
    <citation type="submission" date="2020-01" db="EMBL/GenBank/DDBJ databases">
        <authorList>
            <person name="Meier V. D."/>
            <person name="Meier V D."/>
        </authorList>
    </citation>
    <scope>NUCLEOTIDE SEQUENCE</scope>
    <source>
        <strain evidence="13">HLG_WM_MAG_07</strain>
    </source>
</reference>
<feature type="region of interest" description="Disordered" evidence="10">
    <location>
        <begin position="128"/>
        <end position="161"/>
    </location>
</feature>
<evidence type="ECO:0000256" key="1">
    <source>
        <dbReference type="ARBA" id="ARBA00004383"/>
    </source>
</evidence>
<dbReference type="Pfam" id="PF03544">
    <property type="entry name" value="TonB_C"/>
    <property type="match status" value="1"/>
</dbReference>
<comment type="subcellular location">
    <subcellularLocation>
        <location evidence="1">Cell inner membrane</location>
        <topology evidence="1">Single-pass membrane protein</topology>
        <orientation evidence="1">Periplasmic side</orientation>
    </subcellularLocation>
</comment>
<keyword evidence="6 11" id="KW-0812">Transmembrane</keyword>
<feature type="domain" description="TonB C-terminal" evidence="12">
    <location>
        <begin position="193"/>
        <end position="292"/>
    </location>
</feature>
<feature type="transmembrane region" description="Helical" evidence="11">
    <location>
        <begin position="20"/>
        <end position="37"/>
    </location>
</feature>
<name>A0A6S6U577_9GAMM</name>
<evidence type="ECO:0000259" key="12">
    <source>
        <dbReference type="PROSITE" id="PS52015"/>
    </source>
</evidence>
<evidence type="ECO:0000256" key="6">
    <source>
        <dbReference type="ARBA" id="ARBA00022692"/>
    </source>
</evidence>
<evidence type="ECO:0000256" key="11">
    <source>
        <dbReference type="SAM" id="Phobius"/>
    </source>
</evidence>
<comment type="similarity">
    <text evidence="2">Belongs to the TonB family.</text>
</comment>
<keyword evidence="7" id="KW-0653">Protein transport</keyword>
<keyword evidence="9 11" id="KW-0472">Membrane</keyword>
<evidence type="ECO:0000256" key="9">
    <source>
        <dbReference type="ARBA" id="ARBA00023136"/>
    </source>
</evidence>
<dbReference type="Gene3D" id="3.30.1150.10">
    <property type="match status" value="1"/>
</dbReference>
<dbReference type="GO" id="GO:0055085">
    <property type="term" value="P:transmembrane transport"/>
    <property type="evidence" value="ECO:0007669"/>
    <property type="project" value="InterPro"/>
</dbReference>
<accession>A0A6S6U577</accession>
<keyword evidence="5" id="KW-0997">Cell inner membrane</keyword>
<feature type="compositionally biased region" description="Basic and acidic residues" evidence="10">
    <location>
        <begin position="142"/>
        <end position="161"/>
    </location>
</feature>
<sequence>MSTSFYDSLQESTLAKTMPQSIFFHALLIFGIGFGIHNTTKIKDATLLDITIVNMHSDKAPEEAELIAQVNQDASGDTNIKNRPTSMMASKSLNAPNELSPLASEKSSPNTPPVLNIAVLTTKGETFKRAPKVEEQPQEQDPTQKAEENADKAAEEKQLASEVAEREANYAKMPRKLYLTSVSARNAIEAEYIDSWAKKIERIGTTNFPVEAIRYKKSGQLIVEVTLDHHGSVVSSRVKKSSKSRILDNGALRIIKIAGDPSYLPLPKTVREKFDQLVITRTFIFDAGTPSNGNVHKLTTQ</sequence>
<dbReference type="InterPro" id="IPR006260">
    <property type="entry name" value="TonB/TolA_C"/>
</dbReference>
<gene>
    <name evidence="13" type="ORF">HELGO_WM6379</name>
</gene>
<evidence type="ECO:0000256" key="7">
    <source>
        <dbReference type="ARBA" id="ARBA00022927"/>
    </source>
</evidence>
<dbReference type="PANTHER" id="PTHR33446:SF11">
    <property type="entry name" value="TONB3"/>
    <property type="match status" value="1"/>
</dbReference>
<keyword evidence="4" id="KW-1003">Cell membrane</keyword>
<evidence type="ECO:0000256" key="10">
    <source>
        <dbReference type="SAM" id="MobiDB-lite"/>
    </source>
</evidence>